<keyword evidence="8" id="KW-1185">Reference proteome</keyword>
<dbReference type="EMBL" id="CP015136">
    <property type="protein sequence ID" value="AMY11176.1"/>
    <property type="molecule type" value="Genomic_DNA"/>
</dbReference>
<dbReference type="Gene3D" id="3.40.50.620">
    <property type="entry name" value="HUPs"/>
    <property type="match status" value="1"/>
</dbReference>
<organism evidence="7 8">
    <name type="scientific">Luteitalea pratensis</name>
    <dbReference type="NCBI Taxonomy" id="1855912"/>
    <lineage>
        <taxon>Bacteria</taxon>
        <taxon>Pseudomonadati</taxon>
        <taxon>Acidobacteriota</taxon>
        <taxon>Vicinamibacteria</taxon>
        <taxon>Vicinamibacterales</taxon>
        <taxon>Vicinamibacteraceae</taxon>
        <taxon>Luteitalea</taxon>
    </lineage>
</organism>
<dbReference type="InterPro" id="IPR014729">
    <property type="entry name" value="Rossmann-like_a/b/a_fold"/>
</dbReference>
<evidence type="ECO:0000256" key="4">
    <source>
        <dbReference type="ARBA" id="ARBA00022982"/>
    </source>
</evidence>
<dbReference type="InterPro" id="IPR014730">
    <property type="entry name" value="ETF_a/b_N"/>
</dbReference>
<evidence type="ECO:0000313" key="8">
    <source>
        <dbReference type="Proteomes" id="UP000076079"/>
    </source>
</evidence>
<keyword evidence="4" id="KW-0249">Electron transport</keyword>
<comment type="similarity">
    <text evidence="1">Belongs to the ETF beta-subunit/FixA family.</text>
</comment>
<dbReference type="AlphaFoldDB" id="A0A143PS76"/>
<dbReference type="PIRSF" id="PIRSF000090">
    <property type="entry name" value="Beta-ETF"/>
    <property type="match status" value="1"/>
</dbReference>
<dbReference type="GO" id="GO:0009055">
    <property type="term" value="F:electron transfer activity"/>
    <property type="evidence" value="ECO:0007669"/>
    <property type="project" value="InterPro"/>
</dbReference>
<dbReference type="PROSITE" id="PS01065">
    <property type="entry name" value="ETF_BETA"/>
    <property type="match status" value="1"/>
</dbReference>
<protein>
    <recommendedName>
        <fullName evidence="2">Electron transfer flavoprotein subunit beta</fullName>
    </recommendedName>
    <alternativeName>
        <fullName evidence="5">Electron transfer flavoprotein small subunit</fullName>
    </alternativeName>
</protein>
<sequence>MKIVVCIKQVVTRDWQVRPDEARTWIRDGDAEFEMNEPDAYALEAALRLREAHGGEVIVVSAGPSRVTQVLREALARGADRALHVEGEALARAGALVVAAALGTAIGPESPDLVLTGLQSDDMGFGQTGVILAERLGLAHATIIMDVQVQGSGVRVKRELEGGWFQWLEMPLPALLTIQSGINQLRYATLKGIMAAKKKEIRAVAATATAADAAQQLVDLRAPEKQKQTRMIAGTPAEAARELVRALREDARVVAS</sequence>
<reference evidence="8" key="2">
    <citation type="submission" date="2016-04" db="EMBL/GenBank/DDBJ databases">
        <title>First Complete Genome Sequence of a Subdivision 6 Acidobacterium.</title>
        <authorList>
            <person name="Huang S."/>
            <person name="Vieira S."/>
            <person name="Bunk B."/>
            <person name="Riedel T."/>
            <person name="Sproeer C."/>
            <person name="Overmann J."/>
        </authorList>
    </citation>
    <scope>NUCLEOTIDE SEQUENCE [LARGE SCALE GENOMIC DNA]</scope>
    <source>
        <strain evidence="8">DSM 100886 HEG_-6_39</strain>
    </source>
</reference>
<evidence type="ECO:0000313" key="7">
    <source>
        <dbReference type="EMBL" id="AMY11176.1"/>
    </source>
</evidence>
<reference evidence="7 8" key="1">
    <citation type="journal article" date="2016" name="Genome Announc.">
        <title>First Complete Genome Sequence of a Subdivision 6 Acidobacterium Strain.</title>
        <authorList>
            <person name="Huang S."/>
            <person name="Vieira S."/>
            <person name="Bunk B."/>
            <person name="Riedel T."/>
            <person name="Sproer C."/>
            <person name="Overmann J."/>
        </authorList>
    </citation>
    <scope>NUCLEOTIDE SEQUENCE [LARGE SCALE GENOMIC DNA]</scope>
    <source>
        <strain evidence="8">DSM 100886 HEG_-6_39</strain>
    </source>
</reference>
<dbReference type="PANTHER" id="PTHR21294">
    <property type="entry name" value="ELECTRON TRANSFER FLAVOPROTEIN BETA-SUBUNIT"/>
    <property type="match status" value="1"/>
</dbReference>
<evidence type="ECO:0000256" key="1">
    <source>
        <dbReference type="ARBA" id="ARBA00007557"/>
    </source>
</evidence>
<feature type="domain" description="Electron transfer flavoprotein alpha/beta-subunit N-terminal" evidence="6">
    <location>
        <begin position="24"/>
        <end position="213"/>
    </location>
</feature>
<evidence type="ECO:0000256" key="5">
    <source>
        <dbReference type="ARBA" id="ARBA00042002"/>
    </source>
</evidence>
<dbReference type="InterPro" id="IPR000049">
    <property type="entry name" value="ET-Flavoprotein_bsu_CS"/>
</dbReference>
<dbReference type="PATRIC" id="fig|1813736.3.peg.4665"/>
<dbReference type="Pfam" id="PF01012">
    <property type="entry name" value="ETF"/>
    <property type="match status" value="1"/>
</dbReference>
<gene>
    <name evidence="7" type="primary">etfB</name>
    <name evidence="7" type="ORF">LuPra_04423</name>
</gene>
<dbReference type="RefSeq" id="WP_110172748.1">
    <property type="nucleotide sequence ID" value="NZ_CP015136.1"/>
</dbReference>
<dbReference type="Proteomes" id="UP000076079">
    <property type="component" value="Chromosome"/>
</dbReference>
<dbReference type="InterPro" id="IPR012255">
    <property type="entry name" value="ETF_b"/>
</dbReference>
<keyword evidence="3" id="KW-0813">Transport</keyword>
<evidence type="ECO:0000256" key="2">
    <source>
        <dbReference type="ARBA" id="ARBA00016797"/>
    </source>
</evidence>
<dbReference type="KEGG" id="abac:LuPra_04423"/>
<name>A0A143PS76_LUTPR</name>
<dbReference type="STRING" id="1855912.LuPra_04423"/>
<dbReference type="PANTHER" id="PTHR21294:SF8">
    <property type="entry name" value="ELECTRON TRANSFER FLAVOPROTEIN SUBUNIT BETA"/>
    <property type="match status" value="1"/>
</dbReference>
<evidence type="ECO:0000259" key="6">
    <source>
        <dbReference type="SMART" id="SM00893"/>
    </source>
</evidence>
<proteinExistence type="inferred from homology"/>
<dbReference type="SMART" id="SM00893">
    <property type="entry name" value="ETF"/>
    <property type="match status" value="1"/>
</dbReference>
<evidence type="ECO:0000256" key="3">
    <source>
        <dbReference type="ARBA" id="ARBA00022448"/>
    </source>
</evidence>
<dbReference type="SUPFAM" id="SSF52402">
    <property type="entry name" value="Adenine nucleotide alpha hydrolases-like"/>
    <property type="match status" value="1"/>
</dbReference>
<dbReference type="CDD" id="cd01714">
    <property type="entry name" value="ETF_beta"/>
    <property type="match status" value="1"/>
</dbReference>
<accession>A0A143PS76</accession>
<dbReference type="OrthoDB" id="9804960at2"/>
<dbReference type="InterPro" id="IPR033948">
    <property type="entry name" value="ETF_beta_N"/>
</dbReference>